<feature type="domain" description="Transketolase-like pyrimidine-binding" evidence="12">
    <location>
        <begin position="358"/>
        <end position="529"/>
    </location>
</feature>
<evidence type="ECO:0000313" key="14">
    <source>
        <dbReference type="Proteomes" id="UP001597520"/>
    </source>
</evidence>
<comment type="subunit">
    <text evidence="2 11">Homodimer.</text>
</comment>
<sequence>MTSSILKNVEQETIQTIRMLSIDSVEKAQSGHPGMPMGAAPMAYVLWSRFLKKNPGNPSWKDRDRFILSAGHGSMLQYSLLHLFGYDVTMDDLKSFRQWDSKTPGHPEVGDTPGIEATTGPLGQGIAMSVGMALAERHLASVYNRPDFPVVDHWTYAICSDGDLMEGISHEAAALAGHLGLGKLVWLYDSNDISLDGDLEKAYSDDAQKRFESYGWQVLYVEDGNDTEAVEHALEQAKENTLQPTFIEVKTVIGYGAPTKGGSSASHGAPLGEEEIEEVKKAYGWTQEEPFYVPETVRDHMSSLQQQAEKEEEAWNRMMQEYRTKYPELYESWEQGHAEISENLWDSIFQELEVEGKKATRAASGEVIQSLASHLRSVVGGSADLASSNKTMIDAEEDMKKGDYSGRNIWFGVREFGMGAALNGMALHGGLHVYGGTFLTFSDYMRSAIRTSAIMKNPVTYVFTHDSIAVGEDGPTHQPVEHVASLRAMPNVNVLRPADAKETAAAWKTALSNQSQPSALIFSRQKLPSLPLSLEEVEEGMSRGAYLVSQSDSPDLVLLASGSEVALALEAAAKLKEEGYRPNVVSMPSWDLFEQQTDEYKKSVIPPEIKKRAAFEMASPLGWDKYTGDHGYVFGIETFGASAPGDTVVEKYGFTAENVVKQLKQVFK</sequence>
<dbReference type="Proteomes" id="UP001597520">
    <property type="component" value="Unassembled WGS sequence"/>
</dbReference>
<keyword evidence="8 11" id="KW-0786">Thiamine pyrophosphate</keyword>
<evidence type="ECO:0000256" key="8">
    <source>
        <dbReference type="ARBA" id="ARBA00023052"/>
    </source>
</evidence>
<name>A0ABW5T4J6_9BACI</name>
<dbReference type="InterPro" id="IPR033247">
    <property type="entry name" value="Transketolase_fam"/>
</dbReference>
<accession>A0ABW5T4J6</accession>
<comment type="similarity">
    <text evidence="1 11">Belongs to the transketolase family.</text>
</comment>
<evidence type="ECO:0000256" key="11">
    <source>
        <dbReference type="RuleBase" id="RU004996"/>
    </source>
</evidence>
<dbReference type="Pfam" id="PF22613">
    <property type="entry name" value="Transketolase_C_1"/>
    <property type="match status" value="1"/>
</dbReference>
<dbReference type="InterPro" id="IPR049557">
    <property type="entry name" value="Transketolase_CS"/>
</dbReference>
<dbReference type="CDD" id="cd02012">
    <property type="entry name" value="TPP_TK"/>
    <property type="match status" value="1"/>
</dbReference>
<comment type="caution">
    <text evidence="13">The sequence shown here is derived from an EMBL/GenBank/DDBJ whole genome shotgun (WGS) entry which is preliminary data.</text>
</comment>
<comment type="function">
    <text evidence="11">Catalyzes the transfer of a two-carbon ketol group from a ketose donor to an aldose acceptor, via a covalent intermediate with the cofactor thiamine pyrophosphate.</text>
</comment>
<dbReference type="PANTHER" id="PTHR43522:SF2">
    <property type="entry name" value="TRANSKETOLASE 1-RELATED"/>
    <property type="match status" value="1"/>
</dbReference>
<dbReference type="InterPro" id="IPR005478">
    <property type="entry name" value="Transketolase_bac-like"/>
</dbReference>
<evidence type="ECO:0000259" key="12">
    <source>
        <dbReference type="SMART" id="SM00861"/>
    </source>
</evidence>
<dbReference type="Gene3D" id="3.40.50.920">
    <property type="match status" value="1"/>
</dbReference>
<evidence type="ECO:0000313" key="13">
    <source>
        <dbReference type="EMBL" id="MFD2705755.1"/>
    </source>
</evidence>
<dbReference type="PANTHER" id="PTHR43522">
    <property type="entry name" value="TRANSKETOLASE"/>
    <property type="match status" value="1"/>
</dbReference>
<dbReference type="InterPro" id="IPR005475">
    <property type="entry name" value="Transketolase-like_Pyr-bd"/>
</dbReference>
<dbReference type="InterPro" id="IPR055152">
    <property type="entry name" value="Transketolase-like_C_2"/>
</dbReference>
<reference evidence="14" key="1">
    <citation type="journal article" date="2019" name="Int. J. Syst. Evol. Microbiol.">
        <title>The Global Catalogue of Microorganisms (GCM) 10K type strain sequencing project: providing services to taxonomists for standard genome sequencing and annotation.</title>
        <authorList>
            <consortium name="The Broad Institute Genomics Platform"/>
            <consortium name="The Broad Institute Genome Sequencing Center for Infectious Disease"/>
            <person name="Wu L."/>
            <person name="Ma J."/>
        </authorList>
    </citation>
    <scope>NUCLEOTIDE SEQUENCE [LARGE SCALE GENOMIC DNA]</scope>
    <source>
        <strain evidence="14">KCTC 33792</strain>
    </source>
</reference>
<comment type="catalytic activity">
    <reaction evidence="9 11">
        <text>D-sedoheptulose 7-phosphate + D-glyceraldehyde 3-phosphate = aldehydo-D-ribose 5-phosphate + D-xylulose 5-phosphate</text>
        <dbReference type="Rhea" id="RHEA:10508"/>
        <dbReference type="ChEBI" id="CHEBI:57483"/>
        <dbReference type="ChEBI" id="CHEBI:57737"/>
        <dbReference type="ChEBI" id="CHEBI:58273"/>
        <dbReference type="ChEBI" id="CHEBI:59776"/>
        <dbReference type="EC" id="2.2.1.1"/>
    </reaction>
</comment>
<gene>
    <name evidence="13" type="primary">tkt</name>
    <name evidence="13" type="ORF">ACFSUB_09750</name>
</gene>
<dbReference type="PROSITE" id="PS00802">
    <property type="entry name" value="TRANSKETOLASE_2"/>
    <property type="match status" value="1"/>
</dbReference>
<dbReference type="Pfam" id="PF02779">
    <property type="entry name" value="Transket_pyr"/>
    <property type="match status" value="1"/>
</dbReference>
<dbReference type="InterPro" id="IPR005474">
    <property type="entry name" value="Transketolase_N"/>
</dbReference>
<keyword evidence="11" id="KW-0106">Calcium</keyword>
<keyword evidence="14" id="KW-1185">Reference proteome</keyword>
<keyword evidence="5 11" id="KW-0808">Transferase</keyword>
<evidence type="ECO:0000256" key="5">
    <source>
        <dbReference type="ARBA" id="ARBA00022679"/>
    </source>
</evidence>
<organism evidence="13 14">
    <name type="scientific">Salibacterium lacus</name>
    <dbReference type="NCBI Taxonomy" id="1898109"/>
    <lineage>
        <taxon>Bacteria</taxon>
        <taxon>Bacillati</taxon>
        <taxon>Bacillota</taxon>
        <taxon>Bacilli</taxon>
        <taxon>Bacillales</taxon>
        <taxon>Bacillaceae</taxon>
    </lineage>
</organism>
<evidence type="ECO:0000256" key="1">
    <source>
        <dbReference type="ARBA" id="ARBA00007131"/>
    </source>
</evidence>
<dbReference type="PROSITE" id="PS00801">
    <property type="entry name" value="TRANSKETOLASE_1"/>
    <property type="match status" value="1"/>
</dbReference>
<dbReference type="InterPro" id="IPR020826">
    <property type="entry name" value="Transketolase_BS"/>
</dbReference>
<dbReference type="RefSeq" id="WP_380712988.1">
    <property type="nucleotide sequence ID" value="NZ_JBHUML010000002.1"/>
</dbReference>
<comment type="cofactor">
    <cofactor evidence="11">
        <name>Mg(2+)</name>
        <dbReference type="ChEBI" id="CHEBI:18420"/>
    </cofactor>
    <cofactor evidence="11">
        <name>Ca(2+)</name>
        <dbReference type="ChEBI" id="CHEBI:29108"/>
    </cofactor>
    <cofactor evidence="11">
        <name>Mn(2+)</name>
        <dbReference type="ChEBI" id="CHEBI:29035"/>
    </cofactor>
    <cofactor evidence="11">
        <name>Co(2+)</name>
        <dbReference type="ChEBI" id="CHEBI:48828"/>
    </cofactor>
    <text evidence="11">Binds 1 Mg(2+) ion per subunit. Can also utilize other divalent metal cations, such as Ca(2+), Mn(2+) and Co(2+).</text>
</comment>
<dbReference type="Pfam" id="PF00456">
    <property type="entry name" value="Transketolase_N"/>
    <property type="match status" value="1"/>
</dbReference>
<dbReference type="SUPFAM" id="SSF52518">
    <property type="entry name" value="Thiamin diphosphate-binding fold (THDP-binding)"/>
    <property type="match status" value="2"/>
</dbReference>
<dbReference type="NCBIfam" id="TIGR00232">
    <property type="entry name" value="tktlase_bact"/>
    <property type="match status" value="1"/>
</dbReference>
<dbReference type="SUPFAM" id="SSF52922">
    <property type="entry name" value="TK C-terminal domain-like"/>
    <property type="match status" value="1"/>
</dbReference>
<evidence type="ECO:0000256" key="7">
    <source>
        <dbReference type="ARBA" id="ARBA00022842"/>
    </source>
</evidence>
<dbReference type="EC" id="2.2.1.1" evidence="3 10"/>
<evidence type="ECO:0000256" key="2">
    <source>
        <dbReference type="ARBA" id="ARBA00011738"/>
    </source>
</evidence>
<dbReference type="SMART" id="SM00861">
    <property type="entry name" value="Transket_pyr"/>
    <property type="match status" value="1"/>
</dbReference>
<dbReference type="Gene3D" id="3.40.50.970">
    <property type="match status" value="2"/>
</dbReference>
<dbReference type="CDD" id="cd07033">
    <property type="entry name" value="TPP_PYR_DXS_TK_like"/>
    <property type="match status" value="1"/>
</dbReference>
<dbReference type="GO" id="GO:0004802">
    <property type="term" value="F:transketolase activity"/>
    <property type="evidence" value="ECO:0007669"/>
    <property type="project" value="UniProtKB-EC"/>
</dbReference>
<keyword evidence="6 11" id="KW-0479">Metal-binding</keyword>
<evidence type="ECO:0000256" key="3">
    <source>
        <dbReference type="ARBA" id="ARBA00013152"/>
    </source>
</evidence>
<evidence type="ECO:0000256" key="4">
    <source>
        <dbReference type="ARBA" id="ARBA00016662"/>
    </source>
</evidence>
<dbReference type="EMBL" id="JBHUML010000002">
    <property type="protein sequence ID" value="MFD2705755.1"/>
    <property type="molecule type" value="Genomic_DNA"/>
</dbReference>
<proteinExistence type="inferred from homology"/>
<keyword evidence="7 11" id="KW-0460">Magnesium</keyword>
<dbReference type="InterPro" id="IPR029061">
    <property type="entry name" value="THDP-binding"/>
</dbReference>
<protein>
    <recommendedName>
        <fullName evidence="4 10">Transketolase</fullName>
        <ecNumber evidence="3 10">2.2.1.1</ecNumber>
    </recommendedName>
</protein>
<dbReference type="InterPro" id="IPR009014">
    <property type="entry name" value="Transketo_C/PFOR_II"/>
</dbReference>
<comment type="cofactor">
    <cofactor evidence="11">
        <name>thiamine diphosphate</name>
        <dbReference type="ChEBI" id="CHEBI:58937"/>
    </cofactor>
    <text evidence="11">Binds 1 thiamine pyrophosphate per subunit.</text>
</comment>
<evidence type="ECO:0000256" key="6">
    <source>
        <dbReference type="ARBA" id="ARBA00022723"/>
    </source>
</evidence>
<evidence type="ECO:0000256" key="10">
    <source>
        <dbReference type="NCBIfam" id="TIGR00232"/>
    </source>
</evidence>
<evidence type="ECO:0000256" key="9">
    <source>
        <dbReference type="ARBA" id="ARBA00049473"/>
    </source>
</evidence>